<dbReference type="Pfam" id="PF00892">
    <property type="entry name" value="EamA"/>
    <property type="match status" value="1"/>
</dbReference>
<proteinExistence type="predicted"/>
<dbReference type="AlphaFoldDB" id="A0A383B6N6"/>
<name>A0A383B6N6_9ZZZZ</name>
<feature type="transmembrane region" description="Helical" evidence="5">
    <location>
        <begin position="96"/>
        <end position="114"/>
    </location>
</feature>
<evidence type="ECO:0000256" key="3">
    <source>
        <dbReference type="ARBA" id="ARBA00022989"/>
    </source>
</evidence>
<dbReference type="SUPFAM" id="SSF103481">
    <property type="entry name" value="Multidrug resistance efflux transporter EmrE"/>
    <property type="match status" value="1"/>
</dbReference>
<keyword evidence="2 5" id="KW-0812">Transmembrane</keyword>
<organism evidence="7">
    <name type="scientific">marine metagenome</name>
    <dbReference type="NCBI Taxonomy" id="408172"/>
    <lineage>
        <taxon>unclassified sequences</taxon>
        <taxon>metagenomes</taxon>
        <taxon>ecological metagenomes</taxon>
    </lineage>
</organism>
<feature type="domain" description="EamA" evidence="6">
    <location>
        <begin position="6"/>
        <end position="137"/>
    </location>
</feature>
<feature type="transmembrane region" description="Helical" evidence="5">
    <location>
        <begin position="7"/>
        <end position="25"/>
    </location>
</feature>
<dbReference type="EMBL" id="UINC01198014">
    <property type="protein sequence ID" value="SVE15787.1"/>
    <property type="molecule type" value="Genomic_DNA"/>
</dbReference>
<feature type="transmembrane region" description="Helical" evidence="5">
    <location>
        <begin position="70"/>
        <end position="90"/>
    </location>
</feature>
<dbReference type="InterPro" id="IPR037185">
    <property type="entry name" value="EmrE-like"/>
</dbReference>
<dbReference type="InterPro" id="IPR000620">
    <property type="entry name" value="EamA_dom"/>
</dbReference>
<keyword evidence="4 5" id="KW-0472">Membrane</keyword>
<reference evidence="7" key="1">
    <citation type="submission" date="2018-05" db="EMBL/GenBank/DDBJ databases">
        <authorList>
            <person name="Lanie J.A."/>
            <person name="Ng W.-L."/>
            <person name="Kazmierczak K.M."/>
            <person name="Andrzejewski T.M."/>
            <person name="Davidsen T.M."/>
            <person name="Wayne K.J."/>
            <person name="Tettelin H."/>
            <person name="Glass J.I."/>
            <person name="Rusch D."/>
            <person name="Podicherti R."/>
            <person name="Tsui H.-C.T."/>
            <person name="Winkler M.E."/>
        </authorList>
    </citation>
    <scope>NUCLEOTIDE SEQUENCE</scope>
</reference>
<evidence type="ECO:0000313" key="7">
    <source>
        <dbReference type="EMBL" id="SVE15787.1"/>
    </source>
</evidence>
<comment type="subcellular location">
    <subcellularLocation>
        <location evidence="1">Membrane</location>
        <topology evidence="1">Multi-pass membrane protein</topology>
    </subcellularLocation>
</comment>
<feature type="transmembrane region" description="Helical" evidence="5">
    <location>
        <begin position="147"/>
        <end position="165"/>
    </location>
</feature>
<accession>A0A383B6N6</accession>
<keyword evidence="3 5" id="KW-1133">Transmembrane helix</keyword>
<evidence type="ECO:0000256" key="5">
    <source>
        <dbReference type="SAM" id="Phobius"/>
    </source>
</evidence>
<evidence type="ECO:0000259" key="6">
    <source>
        <dbReference type="Pfam" id="PF00892"/>
    </source>
</evidence>
<evidence type="ECO:0000256" key="2">
    <source>
        <dbReference type="ARBA" id="ARBA00022692"/>
    </source>
</evidence>
<sequence>MKIFQTGVPWMIGAILSFVLMATAARELSSELNAIQILFWRSLTGALLMPILLSFFGWHHIKSKRPGLQVLRGGIHFVAQYGWFFGITMIPLAHVFALEFTAPVWTVIFASIFLSERLSLGRLLSVSAGFIGVLIVLRPGLQTIEPAAVIVLGSAGLYAITYVMVKTLTKTDSPLCIMFFMSLVQLVLAFLTITFDWAVPSIDLWPWIFLVG</sequence>
<evidence type="ECO:0000256" key="1">
    <source>
        <dbReference type="ARBA" id="ARBA00004141"/>
    </source>
</evidence>
<feature type="transmembrane region" description="Helical" evidence="5">
    <location>
        <begin position="37"/>
        <end position="58"/>
    </location>
</feature>
<gene>
    <name evidence="7" type="ORF">METZ01_LOCUS468641</name>
</gene>
<dbReference type="PANTHER" id="PTHR22911:SF6">
    <property type="entry name" value="SOLUTE CARRIER FAMILY 35 MEMBER G1"/>
    <property type="match status" value="1"/>
</dbReference>
<dbReference type="PANTHER" id="PTHR22911">
    <property type="entry name" value="ACYL-MALONYL CONDENSING ENZYME-RELATED"/>
    <property type="match status" value="1"/>
</dbReference>
<dbReference type="GO" id="GO:0016020">
    <property type="term" value="C:membrane"/>
    <property type="evidence" value="ECO:0007669"/>
    <property type="project" value="UniProtKB-SubCell"/>
</dbReference>
<feature type="transmembrane region" description="Helical" evidence="5">
    <location>
        <begin position="177"/>
        <end position="199"/>
    </location>
</feature>
<evidence type="ECO:0000256" key="4">
    <source>
        <dbReference type="ARBA" id="ARBA00023136"/>
    </source>
</evidence>
<protein>
    <recommendedName>
        <fullName evidence="6">EamA domain-containing protein</fullName>
    </recommendedName>
</protein>
<feature type="transmembrane region" description="Helical" evidence="5">
    <location>
        <begin position="123"/>
        <end position="141"/>
    </location>
</feature>
<feature type="non-terminal residue" evidence="7">
    <location>
        <position position="212"/>
    </location>
</feature>